<dbReference type="InterPro" id="IPR050109">
    <property type="entry name" value="HTH-type_TetR-like_transc_reg"/>
</dbReference>
<accession>A0A0P0YWD8</accession>
<dbReference type="GO" id="GO:0000976">
    <property type="term" value="F:transcription cis-regulatory region binding"/>
    <property type="evidence" value="ECO:0007669"/>
    <property type="project" value="TreeGrafter"/>
</dbReference>
<dbReference type="EMBL" id="LC066370">
    <property type="protein sequence ID" value="BAT25728.1"/>
    <property type="molecule type" value="Genomic_DNA"/>
</dbReference>
<dbReference type="RefSeq" id="WP_060600115.1">
    <property type="nucleotide sequence ID" value="NZ_BBWQ01000001.1"/>
</dbReference>
<dbReference type="SUPFAM" id="SSF46689">
    <property type="entry name" value="Homeodomain-like"/>
    <property type="match status" value="1"/>
</dbReference>
<dbReference type="PANTHER" id="PTHR30055">
    <property type="entry name" value="HTH-TYPE TRANSCRIPTIONAL REGULATOR RUTR"/>
    <property type="match status" value="1"/>
</dbReference>
<dbReference type="PROSITE" id="PS50977">
    <property type="entry name" value="HTH_TETR_2"/>
    <property type="match status" value="1"/>
</dbReference>
<proteinExistence type="predicted"/>
<dbReference type="Pfam" id="PF00440">
    <property type="entry name" value="TetR_N"/>
    <property type="match status" value="1"/>
</dbReference>
<evidence type="ECO:0000313" key="4">
    <source>
        <dbReference type="EMBL" id="BAT25728.1"/>
    </source>
</evidence>
<evidence type="ECO:0000256" key="2">
    <source>
        <dbReference type="PROSITE-ProRule" id="PRU00335"/>
    </source>
</evidence>
<feature type="DNA-binding region" description="H-T-H motif" evidence="2">
    <location>
        <begin position="41"/>
        <end position="60"/>
    </location>
</feature>
<dbReference type="PANTHER" id="PTHR30055:SF146">
    <property type="entry name" value="HTH-TYPE TRANSCRIPTIONAL DUAL REGULATOR CECR"/>
    <property type="match status" value="1"/>
</dbReference>
<keyword evidence="1 2" id="KW-0238">DNA-binding</keyword>
<dbReference type="Pfam" id="PF14246">
    <property type="entry name" value="TetR_C_7"/>
    <property type="match status" value="1"/>
</dbReference>
<sequence>MVRQGIAIVLSDSSDIDWTDRQVELLDAALALLVALGRAPTMTEVAREASCSKETLYKWFGGRDGLLAAMVRRQASKVRGLPLGAEGLDAAALVLRLEVFARDWLQVIHGQTSVALNRLAVGQAGHQRHGLGDIMLDNGPAAVRSRIKTLLEEGRSLGLLAFDSPDEAFGALFGLVVRDTQIRLLLGEKLNADDALVEHDARLAVRQFLTLYGTTKIRP</sequence>
<dbReference type="AlphaFoldDB" id="A0A0P0YWD8"/>
<dbReference type="Gene3D" id="1.10.357.10">
    <property type="entry name" value="Tetracycline Repressor, domain 2"/>
    <property type="match status" value="1"/>
</dbReference>
<dbReference type="InterPro" id="IPR009057">
    <property type="entry name" value="Homeodomain-like_sf"/>
</dbReference>
<dbReference type="Gene3D" id="1.10.10.60">
    <property type="entry name" value="Homeodomain-like"/>
    <property type="match status" value="1"/>
</dbReference>
<dbReference type="InterPro" id="IPR039536">
    <property type="entry name" value="TetR_C_Proteobacteria"/>
</dbReference>
<reference evidence="4" key="1">
    <citation type="journal article" date="2015" name="Proc. Natl. Acad. Sci. U.S.A.">
        <title>Bacterial clade with the ribosomal RNA operon on a small plasmid rather than the chromosome.</title>
        <authorList>
            <person name="Anda M."/>
            <person name="Ohtsubo Y."/>
            <person name="Okubo T."/>
            <person name="Sugawara M."/>
            <person name="Nagata Y."/>
            <person name="Tsuda M."/>
            <person name="Minamisawa K."/>
            <person name="Mitsui H."/>
        </authorList>
    </citation>
    <scope>NUCLEOTIDE SEQUENCE</scope>
    <source>
        <strain evidence="4">DSM 21988</strain>
    </source>
</reference>
<dbReference type="InterPro" id="IPR001647">
    <property type="entry name" value="HTH_TetR"/>
</dbReference>
<feature type="domain" description="HTH tetR-type" evidence="3">
    <location>
        <begin position="19"/>
        <end position="78"/>
    </location>
</feature>
<evidence type="ECO:0000256" key="1">
    <source>
        <dbReference type="ARBA" id="ARBA00023125"/>
    </source>
</evidence>
<evidence type="ECO:0000259" key="3">
    <source>
        <dbReference type="PROSITE" id="PS50977"/>
    </source>
</evidence>
<organism evidence="4">
    <name type="scientific">Aureimonas altamirensis</name>
    <dbReference type="NCBI Taxonomy" id="370622"/>
    <lineage>
        <taxon>Bacteria</taxon>
        <taxon>Pseudomonadati</taxon>
        <taxon>Pseudomonadota</taxon>
        <taxon>Alphaproteobacteria</taxon>
        <taxon>Hyphomicrobiales</taxon>
        <taxon>Aurantimonadaceae</taxon>
        <taxon>Aureimonas</taxon>
    </lineage>
</organism>
<dbReference type="PRINTS" id="PR00455">
    <property type="entry name" value="HTHTETR"/>
</dbReference>
<name>A0A0P0YWD8_9HYPH</name>
<dbReference type="GO" id="GO:0003700">
    <property type="term" value="F:DNA-binding transcription factor activity"/>
    <property type="evidence" value="ECO:0007669"/>
    <property type="project" value="TreeGrafter"/>
</dbReference>
<protein>
    <submittedName>
        <fullName evidence="4">Bacterial regulatory protein TetR</fullName>
    </submittedName>
</protein>